<feature type="domain" description="DUF1648" evidence="1">
    <location>
        <begin position="28"/>
        <end position="69"/>
    </location>
</feature>
<sequence length="328" mass="33848">MMRSVPSAPPAPVRPRGWIAALPFLLVTVCLGGVCAVVADRLPERLATHFGLDGRPNGYASTQGLLWWSLAVLLAAGAGTAALSRRALPARSGRLLIATGYFLAVVLGYPAAAILWGNAGAADAAAVRMPLLQLAASLGAGVLAAGLGWLLAGPDPEGPRPEPGRVRRLDLPAGVRAGWTRTISSLPMAALAALMACVGVVLGVSAGWVGGGALLLCALLVAVHCSVRVTVDKRGLTLTPVLFPVPLRRIPLAGVAEATSRRISPLAEYGGWGYRIRPGGSGLLLRSGEGLVLRRTNGREFVVTVDDAATAAALLTTYLDRQRSTEGD</sequence>
<dbReference type="RefSeq" id="WP_016578542.1">
    <property type="nucleotide sequence ID" value="NZ_BHXC01000007.1"/>
</dbReference>
<proteinExistence type="predicted"/>
<dbReference type="STRING" id="68570.DC74_6044"/>
<comment type="caution">
    <text evidence="2">The sequence shown here is derived from an EMBL/GenBank/DDBJ whole genome shotgun (WGS) entry which is preliminary data.</text>
</comment>
<evidence type="ECO:0000259" key="1">
    <source>
        <dbReference type="Pfam" id="PF07853"/>
    </source>
</evidence>
<protein>
    <recommendedName>
        <fullName evidence="1">DUF1648 domain-containing protein</fullName>
    </recommendedName>
</protein>
<dbReference type="EMBL" id="BHXC01000007">
    <property type="protein sequence ID" value="GCB94142.1"/>
    <property type="molecule type" value="Genomic_DNA"/>
</dbReference>
<name>A0A059W4T5_STRNR</name>
<accession>A0A059W4T5</accession>
<evidence type="ECO:0000313" key="3">
    <source>
        <dbReference type="Proteomes" id="UP000288351"/>
    </source>
</evidence>
<dbReference type="InterPro" id="IPR012867">
    <property type="entry name" value="DUF1648"/>
</dbReference>
<gene>
    <name evidence="2" type="ORF">SALB_06940</name>
</gene>
<dbReference type="Pfam" id="PF07853">
    <property type="entry name" value="DUF1648"/>
    <property type="match status" value="1"/>
</dbReference>
<evidence type="ECO:0000313" key="2">
    <source>
        <dbReference type="EMBL" id="GCB94142.1"/>
    </source>
</evidence>
<dbReference type="eggNOG" id="ENOG5033VBA">
    <property type="taxonomic scope" value="Bacteria"/>
</dbReference>
<dbReference type="AlphaFoldDB" id="A0A059W4T5"/>
<reference evidence="2 3" key="1">
    <citation type="journal article" date="2019" name="Microbiol. Resour. Announc.">
        <title>Draft Genome Sequence of the Most Traditional epsilon-Poly-l-Lysine Producer, Streptomyces albulus NBRC14147.</title>
        <authorList>
            <person name="Yamanaka K."/>
            <person name="Hamano Y."/>
        </authorList>
    </citation>
    <scope>NUCLEOTIDE SEQUENCE [LARGE SCALE GENOMIC DNA]</scope>
    <source>
        <strain evidence="2 3">NBRC 14147</strain>
    </source>
</reference>
<organism evidence="2 3">
    <name type="scientific">Streptomyces noursei</name>
    <name type="common">Streptomyces albulus</name>
    <dbReference type="NCBI Taxonomy" id="1971"/>
    <lineage>
        <taxon>Bacteria</taxon>
        <taxon>Bacillati</taxon>
        <taxon>Actinomycetota</taxon>
        <taxon>Actinomycetes</taxon>
        <taxon>Kitasatosporales</taxon>
        <taxon>Streptomycetaceae</taxon>
        <taxon>Streptomyces</taxon>
    </lineage>
</organism>
<dbReference type="Proteomes" id="UP000288351">
    <property type="component" value="Unassembled WGS sequence"/>
</dbReference>